<evidence type="ECO:0000313" key="4">
    <source>
        <dbReference type="Proteomes" id="UP000824229"/>
    </source>
</evidence>
<dbReference type="Gene3D" id="3.60.40.10">
    <property type="entry name" value="PPM-type phosphatase domain"/>
    <property type="match status" value="1"/>
</dbReference>
<keyword evidence="1" id="KW-0812">Transmembrane</keyword>
<dbReference type="InterPro" id="IPR045768">
    <property type="entry name" value="SpoIIE_N"/>
</dbReference>
<keyword evidence="1" id="KW-0472">Membrane</keyword>
<feature type="transmembrane region" description="Helical" evidence="1">
    <location>
        <begin position="264"/>
        <end position="281"/>
    </location>
</feature>
<name>A0A9E2NKP0_9FIRM</name>
<accession>A0A9E2NKP0</accession>
<reference evidence="3" key="2">
    <citation type="submission" date="2021-04" db="EMBL/GenBank/DDBJ databases">
        <authorList>
            <person name="Gilroy R."/>
        </authorList>
    </citation>
    <scope>NUCLEOTIDE SEQUENCE</scope>
    <source>
        <strain evidence="3">B5-657</strain>
    </source>
</reference>
<evidence type="ECO:0000259" key="2">
    <source>
        <dbReference type="Pfam" id="PF19732"/>
    </source>
</evidence>
<dbReference type="Proteomes" id="UP000824229">
    <property type="component" value="Unassembled WGS sequence"/>
</dbReference>
<feature type="transmembrane region" description="Helical" evidence="1">
    <location>
        <begin position="111"/>
        <end position="128"/>
    </location>
</feature>
<feature type="transmembrane region" description="Helical" evidence="1">
    <location>
        <begin position="233"/>
        <end position="258"/>
    </location>
</feature>
<feature type="non-terminal residue" evidence="3">
    <location>
        <position position="637"/>
    </location>
</feature>
<protein>
    <recommendedName>
        <fullName evidence="2">Stage II sporulation protein E N-terminal domain-containing protein</fullName>
    </recommendedName>
</protein>
<feature type="transmembrane region" description="Helical" evidence="1">
    <location>
        <begin position="173"/>
        <end position="193"/>
    </location>
</feature>
<gene>
    <name evidence="3" type="ORF">H9872_04595</name>
</gene>
<dbReference type="EMBL" id="JAHLFQ010000099">
    <property type="protein sequence ID" value="MBU3804020.1"/>
    <property type="molecule type" value="Genomic_DNA"/>
</dbReference>
<dbReference type="Pfam" id="PF19732">
    <property type="entry name" value="SpoIIE_N"/>
    <property type="match status" value="1"/>
</dbReference>
<proteinExistence type="predicted"/>
<comment type="caution">
    <text evidence="3">The sequence shown here is derived from an EMBL/GenBank/DDBJ whole genome shotgun (WGS) entry which is preliminary data.</text>
</comment>
<dbReference type="InterPro" id="IPR036457">
    <property type="entry name" value="PPM-type-like_dom_sf"/>
</dbReference>
<reference evidence="3" key="1">
    <citation type="journal article" date="2021" name="PeerJ">
        <title>Extensive microbial diversity within the chicken gut microbiome revealed by metagenomics and culture.</title>
        <authorList>
            <person name="Gilroy R."/>
            <person name="Ravi A."/>
            <person name="Getino M."/>
            <person name="Pursley I."/>
            <person name="Horton D.L."/>
            <person name="Alikhan N.F."/>
            <person name="Baker D."/>
            <person name="Gharbi K."/>
            <person name="Hall N."/>
            <person name="Watson M."/>
            <person name="Adriaenssens E.M."/>
            <person name="Foster-Nyarko E."/>
            <person name="Jarju S."/>
            <person name="Secka A."/>
            <person name="Antonio M."/>
            <person name="Oren A."/>
            <person name="Chaudhuri R.R."/>
            <person name="La Ragione R."/>
            <person name="Hildebrand F."/>
            <person name="Pallen M.J."/>
        </authorList>
    </citation>
    <scope>NUCLEOTIDE SEQUENCE</scope>
    <source>
        <strain evidence="3">B5-657</strain>
    </source>
</reference>
<feature type="transmembrane region" description="Helical" evidence="1">
    <location>
        <begin position="205"/>
        <end position="226"/>
    </location>
</feature>
<dbReference type="AlphaFoldDB" id="A0A9E2NKP0"/>
<keyword evidence="1" id="KW-1133">Transmembrane helix</keyword>
<feature type="transmembrane region" description="Helical" evidence="1">
    <location>
        <begin position="65"/>
        <end position="91"/>
    </location>
</feature>
<feature type="transmembrane region" description="Helical" evidence="1">
    <location>
        <begin position="21"/>
        <end position="45"/>
    </location>
</feature>
<feature type="transmembrane region" description="Helical" evidence="1">
    <location>
        <begin position="134"/>
        <end position="161"/>
    </location>
</feature>
<feature type="domain" description="Stage II sporulation protein E N-terminal" evidence="2">
    <location>
        <begin position="19"/>
        <end position="582"/>
    </location>
</feature>
<evidence type="ECO:0000256" key="1">
    <source>
        <dbReference type="SAM" id="Phobius"/>
    </source>
</evidence>
<evidence type="ECO:0000313" key="3">
    <source>
        <dbReference type="EMBL" id="MBU3804020.1"/>
    </source>
</evidence>
<sequence>MINTEEKNKLSLIEIVKSINWRAVLLCCMSFFVGKICLFDTFYTLGVAYVGAMFFDKQTRRWSALLTVLGILCMGILDTNIVKYILIIVLLSAFRGVMSIFKCEFNLRNQLLITAISVFVINLMYLFMANFTLYKLIVCLLEIAVCMGLINVLSVSLKIIYENKNVILTEYELVSMAFYMACLLCGFIDFYMVVPLVEKIYLKDVLIFVILIGATYLGGIGSGTVVSIIISTVLVVIGYIPTSFVAIYVFTALVGGLFYNLERLGIIFAMTLGLLLGFALFNNKIIDMPIMGAYIAASLVSLCIPKNYFGMGNWFNYGCELDDLHHMEHIQSIITERLKRFSKAFASLGREFETIPLKNTELDIRQMNELIEDTGENMCKDCAMQNFCWRDYIKDTYISGYKMLETLENKRQIVAGDIPAHFKKACINAESFAYTLSLKLDVFKQSCKWQKNFEEARGMIAEEFKGISESVKKLSQSIEGNFSFNKEDEKLVKEALQGFGIRTRDVMVLENNGRKCEIHIYCNYKGESDYKEKVLEAAERALELKLEIKKYEYFEEERYCYFALGVKKQFSLVISAQNQAKEVVSGDSYSFMELSNGKYLMALADGMGSGYLAQQESKMTIELLENFLEAGFDNEVA</sequence>
<organism evidence="3 4">
    <name type="scientific">Candidatus Cellulosilyticum pullistercoris</name>
    <dbReference type="NCBI Taxonomy" id="2838521"/>
    <lineage>
        <taxon>Bacteria</taxon>
        <taxon>Bacillati</taxon>
        <taxon>Bacillota</taxon>
        <taxon>Clostridia</taxon>
        <taxon>Lachnospirales</taxon>
        <taxon>Cellulosilyticaceae</taxon>
        <taxon>Cellulosilyticum</taxon>
    </lineage>
</organism>